<dbReference type="EMBL" id="JAUNZN010000001">
    <property type="protein sequence ID" value="KAK4832312.1"/>
    <property type="molecule type" value="Genomic_DNA"/>
</dbReference>
<evidence type="ECO:0000256" key="6">
    <source>
        <dbReference type="ARBA" id="ARBA00023018"/>
    </source>
</evidence>
<evidence type="ECO:0000313" key="15">
    <source>
        <dbReference type="Proteomes" id="UP001333110"/>
    </source>
</evidence>
<gene>
    <name evidence="14" type="ORF">QYF61_021762</name>
</gene>
<evidence type="ECO:0000256" key="4">
    <source>
        <dbReference type="ARBA" id="ARBA00022729"/>
    </source>
</evidence>
<feature type="signal peptide" evidence="12">
    <location>
        <begin position="1"/>
        <end position="24"/>
    </location>
</feature>
<keyword evidence="7 12" id="KW-0406">Ion transport</keyword>
<keyword evidence="2" id="KW-1003">Cell membrane</keyword>
<dbReference type="Gene3D" id="6.10.250.2810">
    <property type="match status" value="1"/>
</dbReference>
<sequence>MVLVTKLLFLTCLWPTAVPHSSQSQHHHFHHRQQFSFLRKHNSKREIKMRKLDSTKVQPLKSEQLLRIEDHDFALRPGFGGSPIPVGIDVQVESIDSISEVDMDFTMTLYLRHYWKDERLSFRSNKNKSMTFDGRLIKKIWVPDVFFVHSKRSFIHDTTVENVMLRVYPDGNVLFSLRITVSAMCFMDFSRFPLDTQNCSLELESYAYNEDDLMLYWKHGNKSLSTDEHISLSQFFIEEFSASSGLAFYSSTGITTVLTMSTIMTGVSASMPQVSYIKAVDVYLWISFLFVFLSVIEYAAVNYLTTIEERKQLKKRGKASGTYSIDAVQAMAFDGCFHDTDVDMDLTAFSDRCEENETRVRAASVSNVDTTRIKRKRSLKGNVGRIILQNNHVIDTYSRIIFPSVYIVFNFFYWGLYI</sequence>
<dbReference type="PANTHER" id="PTHR18945">
    <property type="entry name" value="NEUROTRANSMITTER GATED ION CHANNEL"/>
    <property type="match status" value="1"/>
</dbReference>
<keyword evidence="5 12" id="KW-1133">Transmembrane helix</keyword>
<dbReference type="InterPro" id="IPR006202">
    <property type="entry name" value="Neur_chan_lig-bd"/>
</dbReference>
<evidence type="ECO:0000256" key="9">
    <source>
        <dbReference type="ARBA" id="ARBA00023303"/>
    </source>
</evidence>
<evidence type="ECO:0000256" key="8">
    <source>
        <dbReference type="ARBA" id="ARBA00023136"/>
    </source>
</evidence>
<dbReference type="GO" id="GO:0004888">
    <property type="term" value="F:transmembrane signaling receptor activity"/>
    <property type="evidence" value="ECO:0007669"/>
    <property type="project" value="InterPro"/>
</dbReference>
<dbReference type="Pfam" id="PF02931">
    <property type="entry name" value="Neur_chan_LBD"/>
    <property type="match status" value="1"/>
</dbReference>
<proteinExistence type="inferred from homology"/>
<evidence type="ECO:0000256" key="2">
    <source>
        <dbReference type="ARBA" id="ARBA00022475"/>
    </source>
</evidence>
<dbReference type="InterPro" id="IPR006028">
    <property type="entry name" value="GABAA/Glycine_rcpt"/>
</dbReference>
<keyword evidence="1 12" id="KW-0813">Transport</keyword>
<dbReference type="InterPro" id="IPR036719">
    <property type="entry name" value="Neuro-gated_channel_TM_sf"/>
</dbReference>
<reference evidence="14 15" key="1">
    <citation type="journal article" date="2023" name="J. Hered.">
        <title>Chromosome-level genome of the wood stork (Mycteria americana) provides insight into avian chromosome evolution.</title>
        <authorList>
            <person name="Flamio R. Jr."/>
            <person name="Ramstad K.M."/>
        </authorList>
    </citation>
    <scope>NUCLEOTIDE SEQUENCE [LARGE SCALE GENOMIC DNA]</scope>
    <source>
        <strain evidence="14">JAX WOST 10</strain>
    </source>
</reference>
<comment type="caution">
    <text evidence="14">The sequence shown here is derived from an EMBL/GenBank/DDBJ whole genome shotgun (WGS) entry which is preliminary data.</text>
</comment>
<evidence type="ECO:0000313" key="14">
    <source>
        <dbReference type="EMBL" id="KAK4832312.1"/>
    </source>
</evidence>
<keyword evidence="6" id="KW-0770">Synapse</keyword>
<keyword evidence="8 12" id="KW-0472">Membrane</keyword>
<feature type="transmembrane region" description="Helical" evidence="12">
    <location>
        <begin position="400"/>
        <end position="417"/>
    </location>
</feature>
<dbReference type="FunFam" id="2.70.170.10:FF:000007">
    <property type="entry name" value="Gamma-aminobutyric acid type A receptor rho2 subunit"/>
    <property type="match status" value="1"/>
</dbReference>
<dbReference type="Proteomes" id="UP001333110">
    <property type="component" value="Unassembled WGS sequence"/>
</dbReference>
<dbReference type="PROSITE" id="PS00236">
    <property type="entry name" value="NEUROTR_ION_CHANNEL"/>
    <property type="match status" value="1"/>
</dbReference>
<organism evidence="14 15">
    <name type="scientific">Mycteria americana</name>
    <name type="common">Wood stork</name>
    <dbReference type="NCBI Taxonomy" id="33587"/>
    <lineage>
        <taxon>Eukaryota</taxon>
        <taxon>Metazoa</taxon>
        <taxon>Chordata</taxon>
        <taxon>Craniata</taxon>
        <taxon>Vertebrata</taxon>
        <taxon>Euteleostomi</taxon>
        <taxon>Archelosauria</taxon>
        <taxon>Archosauria</taxon>
        <taxon>Dinosauria</taxon>
        <taxon>Saurischia</taxon>
        <taxon>Theropoda</taxon>
        <taxon>Coelurosauria</taxon>
        <taxon>Aves</taxon>
        <taxon>Neognathae</taxon>
        <taxon>Neoaves</taxon>
        <taxon>Aequornithes</taxon>
        <taxon>Ciconiiformes</taxon>
        <taxon>Ciconiidae</taxon>
        <taxon>Mycteria</taxon>
    </lineage>
</organism>
<comment type="caution">
    <text evidence="12">Lacks conserved residue(s) required for the propagation of feature annotation.</text>
</comment>
<dbReference type="InterPro" id="IPR018000">
    <property type="entry name" value="Neurotransmitter_ion_chnl_CS"/>
</dbReference>
<dbReference type="PRINTS" id="PR00252">
    <property type="entry name" value="NRIONCHANNEL"/>
</dbReference>
<evidence type="ECO:0000256" key="7">
    <source>
        <dbReference type="ARBA" id="ARBA00023065"/>
    </source>
</evidence>
<dbReference type="GO" id="GO:0097060">
    <property type="term" value="C:synaptic membrane"/>
    <property type="evidence" value="ECO:0007669"/>
    <property type="project" value="UniProtKB-SubCell"/>
</dbReference>
<evidence type="ECO:0000256" key="5">
    <source>
        <dbReference type="ARBA" id="ARBA00022989"/>
    </source>
</evidence>
<evidence type="ECO:0000256" key="10">
    <source>
        <dbReference type="ARBA" id="ARBA00031054"/>
    </source>
</evidence>
<comment type="subcellular location">
    <subcellularLocation>
        <location evidence="11">Synaptic cell membrane</location>
        <topology evidence="11">Multi-pass membrane protein</topology>
    </subcellularLocation>
</comment>
<evidence type="ECO:0000256" key="1">
    <source>
        <dbReference type="ARBA" id="ARBA00022448"/>
    </source>
</evidence>
<dbReference type="InterPro" id="IPR006201">
    <property type="entry name" value="Neur_channel"/>
</dbReference>
<dbReference type="PRINTS" id="PR00253">
    <property type="entry name" value="GABAARECEPTR"/>
</dbReference>
<dbReference type="GO" id="GO:0034707">
    <property type="term" value="C:chloride channel complex"/>
    <property type="evidence" value="ECO:0007669"/>
    <property type="project" value="UniProtKB-KW"/>
</dbReference>
<evidence type="ECO:0000256" key="12">
    <source>
        <dbReference type="RuleBase" id="RU000687"/>
    </source>
</evidence>
<evidence type="ECO:0000256" key="3">
    <source>
        <dbReference type="ARBA" id="ARBA00022692"/>
    </source>
</evidence>
<keyword evidence="3 12" id="KW-0812">Transmembrane</keyword>
<feature type="domain" description="Neurotransmitter-gated ion-channel ligand-binding" evidence="13">
    <location>
        <begin position="68"/>
        <end position="251"/>
    </location>
</feature>
<feature type="transmembrane region" description="Helical" evidence="12">
    <location>
        <begin position="282"/>
        <end position="305"/>
    </location>
</feature>
<dbReference type="SUPFAM" id="SSF90112">
    <property type="entry name" value="Neurotransmitter-gated ion-channel transmembrane pore"/>
    <property type="match status" value="1"/>
</dbReference>
<dbReference type="GO" id="GO:0005254">
    <property type="term" value="F:chloride channel activity"/>
    <property type="evidence" value="ECO:0007669"/>
    <property type="project" value="UniProtKB-KW"/>
</dbReference>
<comment type="similarity">
    <text evidence="12">Belongs to the ligand-gated ion channel (TC 1.A.9) family.</text>
</comment>
<evidence type="ECO:0000259" key="13">
    <source>
        <dbReference type="Pfam" id="PF02931"/>
    </source>
</evidence>
<name>A0AAN7PK91_MYCAM</name>
<accession>A0AAN7PK91</accession>
<dbReference type="SUPFAM" id="SSF63712">
    <property type="entry name" value="Nicotinic receptor ligand binding domain-like"/>
    <property type="match status" value="1"/>
</dbReference>
<keyword evidence="4 12" id="KW-0732">Signal</keyword>
<dbReference type="AlphaFoldDB" id="A0AAN7PK91"/>
<evidence type="ECO:0000256" key="11">
    <source>
        <dbReference type="ARBA" id="ARBA00034099"/>
    </source>
</evidence>
<dbReference type="GO" id="GO:0005230">
    <property type="term" value="F:extracellular ligand-gated monoatomic ion channel activity"/>
    <property type="evidence" value="ECO:0007669"/>
    <property type="project" value="InterPro"/>
</dbReference>
<dbReference type="InterPro" id="IPR036734">
    <property type="entry name" value="Neur_chan_lig-bd_sf"/>
</dbReference>
<dbReference type="Gene3D" id="2.70.170.10">
    <property type="entry name" value="Neurotransmitter-gated ion-channel ligand-binding domain"/>
    <property type="match status" value="1"/>
</dbReference>
<protein>
    <recommendedName>
        <fullName evidence="10">GABA(C) receptor</fullName>
    </recommendedName>
</protein>
<feature type="chain" id="PRO_5042671483" description="GABA(C) receptor" evidence="12">
    <location>
        <begin position="25"/>
        <end position="418"/>
    </location>
</feature>
<keyword evidence="9 12" id="KW-0407">Ion channel</keyword>
<keyword evidence="15" id="KW-1185">Reference proteome</keyword>